<dbReference type="Proteomes" id="UP000654075">
    <property type="component" value="Unassembled WGS sequence"/>
</dbReference>
<comment type="subcellular location">
    <subcellularLocation>
        <location evidence="1">Nucleus</location>
        <location evidence="1">Nucleolus</location>
    </subcellularLocation>
</comment>
<gene>
    <name evidence="7" type="ORF">PGLA1383_LOCUS43392</name>
</gene>
<dbReference type="GO" id="GO:0030687">
    <property type="term" value="C:preribosome, large subunit precursor"/>
    <property type="evidence" value="ECO:0007669"/>
    <property type="project" value="TreeGrafter"/>
</dbReference>
<name>A0A813GQT3_POLGL</name>
<feature type="compositionally biased region" description="Basic residues" evidence="6">
    <location>
        <begin position="196"/>
        <end position="206"/>
    </location>
</feature>
<dbReference type="GO" id="GO:0005730">
    <property type="term" value="C:nucleolus"/>
    <property type="evidence" value="ECO:0007669"/>
    <property type="project" value="UniProtKB-SubCell"/>
</dbReference>
<evidence type="ECO:0000256" key="5">
    <source>
        <dbReference type="ARBA" id="ARBA00023242"/>
    </source>
</evidence>
<dbReference type="AlphaFoldDB" id="A0A813GQT3"/>
<evidence type="ECO:0000256" key="1">
    <source>
        <dbReference type="ARBA" id="ARBA00004604"/>
    </source>
</evidence>
<keyword evidence="3" id="KW-0690">Ribosome biogenesis</keyword>
<proteinExistence type="inferred from homology"/>
<keyword evidence="8" id="KW-1185">Reference proteome</keyword>
<keyword evidence="4" id="KW-0175">Coiled coil</keyword>
<evidence type="ECO:0000313" key="8">
    <source>
        <dbReference type="Proteomes" id="UP000654075"/>
    </source>
</evidence>
<organism evidence="7 8">
    <name type="scientific">Polarella glacialis</name>
    <name type="common">Dinoflagellate</name>
    <dbReference type="NCBI Taxonomy" id="89957"/>
    <lineage>
        <taxon>Eukaryota</taxon>
        <taxon>Sar</taxon>
        <taxon>Alveolata</taxon>
        <taxon>Dinophyceae</taxon>
        <taxon>Suessiales</taxon>
        <taxon>Suessiaceae</taxon>
        <taxon>Polarella</taxon>
    </lineage>
</organism>
<evidence type="ECO:0000313" key="7">
    <source>
        <dbReference type="EMBL" id="CAE8626467.1"/>
    </source>
</evidence>
<dbReference type="GO" id="GO:0006364">
    <property type="term" value="P:rRNA processing"/>
    <property type="evidence" value="ECO:0007669"/>
    <property type="project" value="TreeGrafter"/>
</dbReference>
<dbReference type="PANTHER" id="PTHR13028:SF0">
    <property type="entry name" value="RRNA-PROCESSING PROTEIN EBP2-RELATED"/>
    <property type="match status" value="1"/>
</dbReference>
<feature type="compositionally biased region" description="Low complexity" evidence="6">
    <location>
        <begin position="883"/>
        <end position="894"/>
    </location>
</feature>
<feature type="compositionally biased region" description="Basic and acidic residues" evidence="6">
    <location>
        <begin position="255"/>
        <end position="287"/>
    </location>
</feature>
<feature type="region of interest" description="Disordered" evidence="6">
    <location>
        <begin position="715"/>
        <end position="803"/>
    </location>
</feature>
<dbReference type="OrthoDB" id="443772at2759"/>
<dbReference type="GO" id="GO:0042273">
    <property type="term" value="P:ribosomal large subunit biogenesis"/>
    <property type="evidence" value="ECO:0007669"/>
    <property type="project" value="TreeGrafter"/>
</dbReference>
<evidence type="ECO:0000256" key="3">
    <source>
        <dbReference type="ARBA" id="ARBA00022517"/>
    </source>
</evidence>
<feature type="region of interest" description="Disordered" evidence="6">
    <location>
        <begin position="680"/>
        <end position="699"/>
    </location>
</feature>
<reference evidence="7" key="1">
    <citation type="submission" date="2021-02" db="EMBL/GenBank/DDBJ databases">
        <authorList>
            <person name="Dougan E. K."/>
            <person name="Rhodes N."/>
            <person name="Thang M."/>
            <person name="Chan C."/>
        </authorList>
    </citation>
    <scope>NUCLEOTIDE SEQUENCE</scope>
</reference>
<keyword evidence="5" id="KW-0539">Nucleus</keyword>
<dbReference type="InterPro" id="IPR008610">
    <property type="entry name" value="Ebp2"/>
</dbReference>
<evidence type="ECO:0000256" key="6">
    <source>
        <dbReference type="SAM" id="MobiDB-lite"/>
    </source>
</evidence>
<dbReference type="EMBL" id="CAJNNV010028972">
    <property type="protein sequence ID" value="CAE8626467.1"/>
    <property type="molecule type" value="Genomic_DNA"/>
</dbReference>
<comment type="caution">
    <text evidence="7">The sequence shown here is derived from an EMBL/GenBank/DDBJ whole genome shotgun (WGS) entry which is preliminary data.</text>
</comment>
<feature type="region of interest" description="Disordered" evidence="6">
    <location>
        <begin position="1"/>
        <end position="69"/>
    </location>
</feature>
<dbReference type="PANTHER" id="PTHR13028">
    <property type="entry name" value="RRNA PROCESSING PROTEIN EBNA1-BINDING PROTEIN-RELATED"/>
    <property type="match status" value="1"/>
</dbReference>
<feature type="region of interest" description="Disordered" evidence="6">
    <location>
        <begin position="227"/>
        <end position="324"/>
    </location>
</feature>
<feature type="region of interest" description="Disordered" evidence="6">
    <location>
        <begin position="196"/>
        <end position="215"/>
    </location>
</feature>
<feature type="compositionally biased region" description="Acidic residues" evidence="6">
    <location>
        <begin position="23"/>
        <end position="34"/>
    </location>
</feature>
<evidence type="ECO:0000256" key="4">
    <source>
        <dbReference type="ARBA" id="ARBA00023054"/>
    </source>
</evidence>
<comment type="similarity">
    <text evidence="2">Belongs to the EBP2 family.</text>
</comment>
<sequence>MGKGKPRHRDRPEAMDSATGGPELDDSDIEEADIEGFARSRLMAGETILGDRPEGEDEEEEGKGAGKGEAQNLAKRGVCIAPLLLQRLVDIEYKVPEGAKRVPWVDTLTIDGISALPKGVGAKDGVKLESTFLGMAHEAVKEAYRRLRVMKIPCSRPSDFYAEMMRPDKQMYRVRQQAAEEERRIKIVETRKKSMAAKKFSKKAKTHKIEARAGEKRKTLDDIADWRAKSKQSQGNADDQDLEDILNKQNTKRKSPGEDSKGDGKGKGKDGKDAKGKGKGKDEDGKGKGKNPKKSQHRENADSKYGFGGKKKRAKQNDKDSSSMGATFVDSLDQLVQSIYGASLLDPLMMSDQMALQVVLLLNLIHITSALDVFSLDTGDLKSEAKAKEGRERRGDDRFAGPRVDELRSRCSGEMRCLCNSVPLSPRLIAGLRIAQSVTFERVCGADLHFVALLRDPQSLNSDRRKISQSAPPQLTLAAALPLSSVIRLSSERPCRGAQLWGWGGSGRPPSFPGRGDEDGACRIGSLSEMASLFDEAISSLAEELMSIAPEGPASSELARASLELNVRQKCCRMLDEQLTLFRETAAEREQVAKVRQARKLRAACKLKDLQLQANQLRAVSSAVTLVSKAAAVGSATLLFSLWAQVVSDKRAGKEADAQKQEQRSLVSPQDIAKMIAKVPTAAKSRKAGQENDPPQTAGNQSLQAQALAKFRVAPPSSLETQGTGAAAAAPDRQQSSQGESRVLAVPEVTPPHPQQLQSTPAVVGTTEASRPCPVRSFSPPVGDRGRLRGPPVPPGRTSEEGVLRVGGCSARTPPAAHAPLRVFTAATQSTSRDVNCRSPSPPGFRPTERSQASSMPTASSTLHAQQPAQRCASPLRSPPVPVASAPSASIPSPMLTSRGGVVPVRTVGSSNSYSGPPGVPTPRNQGTSHARVMSASTPIASASVRHVGSPVPAPSPAMGGHVAAGFRQGSPQAHPGLLVQPQQTFQMPHTGGYNMHVPWAQQATPTRAPPAAHNSLYANIIRPGGYFA</sequence>
<dbReference type="GO" id="GO:0034399">
    <property type="term" value="C:nuclear periphery"/>
    <property type="evidence" value="ECO:0007669"/>
    <property type="project" value="TreeGrafter"/>
</dbReference>
<dbReference type="Pfam" id="PF05890">
    <property type="entry name" value="Ebp2"/>
    <property type="match status" value="1"/>
</dbReference>
<protein>
    <submittedName>
        <fullName evidence="7">Uncharacterized protein</fullName>
    </submittedName>
</protein>
<feature type="region of interest" description="Disordered" evidence="6">
    <location>
        <begin position="829"/>
        <end position="929"/>
    </location>
</feature>
<evidence type="ECO:0000256" key="2">
    <source>
        <dbReference type="ARBA" id="ARBA00007336"/>
    </source>
</evidence>
<feature type="compositionally biased region" description="Polar residues" evidence="6">
    <location>
        <begin position="850"/>
        <end position="869"/>
    </location>
</feature>
<accession>A0A813GQT3</accession>